<proteinExistence type="predicted"/>
<feature type="region of interest" description="Disordered" evidence="3">
    <location>
        <begin position="306"/>
        <end position="329"/>
    </location>
</feature>
<evidence type="ECO:0000256" key="1">
    <source>
        <dbReference type="ARBA" id="ARBA00004496"/>
    </source>
</evidence>
<organism evidence="5 6">
    <name type="scientific">Panaeolus cyanescens</name>
    <dbReference type="NCBI Taxonomy" id="181874"/>
    <lineage>
        <taxon>Eukaryota</taxon>
        <taxon>Fungi</taxon>
        <taxon>Dikarya</taxon>
        <taxon>Basidiomycota</taxon>
        <taxon>Agaricomycotina</taxon>
        <taxon>Agaricomycetes</taxon>
        <taxon>Agaricomycetidae</taxon>
        <taxon>Agaricales</taxon>
        <taxon>Agaricineae</taxon>
        <taxon>Galeropsidaceae</taxon>
        <taxon>Panaeolus</taxon>
    </lineage>
</organism>
<feature type="domain" description="UNC-45/Cro1/She4 central" evidence="4">
    <location>
        <begin position="37"/>
        <end position="187"/>
    </location>
</feature>
<sequence length="672" mass="72250">MDQQLNEILRKLKGDKEPALLPDEINNLVGAFLSTREDITALRPRAYVCLSALCQAFRNSNKSNADAATRSIANIFQSKLNDLLSETMEQPLLNGLDFLTALFQVDSSAATVIFSGEGVVENVMDTIDLTPSQNLCHAIARLLGQAAGYNACRATFTPQITRWLELNSQREDDVVLRGSSTLALVKLSKGSASQGTAGGEPEPVVHEQDIQHLTDVTIGILSSSDKAPNAVDAIEGLAYLSTDPVVKERVANNQTLLRTLFSLVPKQKPSVPDATNSTTIYGVVTVIQNIVAFKPHLTEEQKHIEKLKQMSKAGTKSSQTASGSSTLDDDAHVKSRIRKVLEAGVLPIFPRAMVSADSSGIRIAVGSCLLSIVEEKENRGKVLQAGGAKVLQGILKTAVSNIQPKGDLDPQYLPSVQALAKLAITASPVQVFGPDVGAMYDMIRPFSILLQHPSSNLLQRFEAIMALTNLSSHSAELASRVVKADGLVHKIETLMLEDHVLVRRAATELVCNLIAGSDTFFESYGDGSPRATSKLHILLALSDVDDLPTRLAASGAIATLTTLPSACHSLIDLQLDRHKMFTILAQMIAPPQQEGSNTPPEPNSGLVQRAVFCVDNIFKHVPSEKKTQVIKEANDSQLLQALTTLVKNGNSAGANPQIIAQAVNTLKTFFVS</sequence>
<comment type="caution">
    <text evidence="5">The sequence shown here is derived from an EMBL/GenBank/DDBJ whole genome shotgun (WGS) entry which is preliminary data.</text>
</comment>
<dbReference type="InterPro" id="IPR016024">
    <property type="entry name" value="ARM-type_fold"/>
</dbReference>
<dbReference type="AlphaFoldDB" id="A0A409YG20"/>
<dbReference type="Gene3D" id="1.25.10.10">
    <property type="entry name" value="Leucine-rich Repeat Variant"/>
    <property type="match status" value="1"/>
</dbReference>
<dbReference type="FunCoup" id="A0A409YG20">
    <property type="interactions" value="255"/>
</dbReference>
<keyword evidence="6" id="KW-1185">Reference proteome</keyword>
<dbReference type="InterPro" id="IPR011989">
    <property type="entry name" value="ARM-like"/>
</dbReference>
<dbReference type="Pfam" id="PF11701">
    <property type="entry name" value="UNC45-central"/>
    <property type="match status" value="1"/>
</dbReference>
<name>A0A409YG20_9AGAR</name>
<accession>A0A409YG20</accession>
<comment type="subcellular location">
    <subcellularLocation>
        <location evidence="1">Cytoplasm</location>
    </subcellularLocation>
</comment>
<dbReference type="OrthoDB" id="199930at2759"/>
<evidence type="ECO:0000259" key="4">
    <source>
        <dbReference type="Pfam" id="PF11701"/>
    </source>
</evidence>
<dbReference type="EMBL" id="NHTK01001202">
    <property type="protein sequence ID" value="PPR01934.1"/>
    <property type="molecule type" value="Genomic_DNA"/>
</dbReference>
<dbReference type="SUPFAM" id="SSF48371">
    <property type="entry name" value="ARM repeat"/>
    <property type="match status" value="2"/>
</dbReference>
<dbReference type="PANTHER" id="PTHR45994">
    <property type="entry name" value="FI21225P1"/>
    <property type="match status" value="1"/>
</dbReference>
<protein>
    <recommendedName>
        <fullName evidence="4">UNC-45/Cro1/She4 central domain-containing protein</fullName>
    </recommendedName>
</protein>
<dbReference type="InParanoid" id="A0A409YG20"/>
<evidence type="ECO:0000313" key="6">
    <source>
        <dbReference type="Proteomes" id="UP000284842"/>
    </source>
</evidence>
<keyword evidence="2" id="KW-0963">Cytoplasm</keyword>
<dbReference type="InterPro" id="IPR024660">
    <property type="entry name" value="UCS_central_dom"/>
</dbReference>
<dbReference type="GO" id="GO:0005737">
    <property type="term" value="C:cytoplasm"/>
    <property type="evidence" value="ECO:0007669"/>
    <property type="project" value="UniProtKB-SubCell"/>
</dbReference>
<feature type="compositionally biased region" description="Polar residues" evidence="3">
    <location>
        <begin position="312"/>
        <end position="326"/>
    </location>
</feature>
<dbReference type="STRING" id="181874.A0A409YG20"/>
<reference evidence="5 6" key="1">
    <citation type="journal article" date="2018" name="Evol. Lett.">
        <title>Horizontal gene cluster transfer increased hallucinogenic mushroom diversity.</title>
        <authorList>
            <person name="Reynolds H.T."/>
            <person name="Vijayakumar V."/>
            <person name="Gluck-Thaler E."/>
            <person name="Korotkin H.B."/>
            <person name="Matheny P.B."/>
            <person name="Slot J.C."/>
        </authorList>
    </citation>
    <scope>NUCLEOTIDE SEQUENCE [LARGE SCALE GENOMIC DNA]</scope>
    <source>
        <strain evidence="5 6">2629</strain>
    </source>
</reference>
<evidence type="ECO:0000256" key="3">
    <source>
        <dbReference type="SAM" id="MobiDB-lite"/>
    </source>
</evidence>
<evidence type="ECO:0000313" key="5">
    <source>
        <dbReference type="EMBL" id="PPR01934.1"/>
    </source>
</evidence>
<gene>
    <name evidence="5" type="ORF">CVT24_001274</name>
</gene>
<evidence type="ECO:0000256" key="2">
    <source>
        <dbReference type="ARBA" id="ARBA00022490"/>
    </source>
</evidence>
<dbReference type="GO" id="GO:0051879">
    <property type="term" value="F:Hsp90 protein binding"/>
    <property type="evidence" value="ECO:0007669"/>
    <property type="project" value="TreeGrafter"/>
</dbReference>
<dbReference type="Proteomes" id="UP000284842">
    <property type="component" value="Unassembled WGS sequence"/>
</dbReference>
<dbReference type="PANTHER" id="PTHR45994:SF1">
    <property type="entry name" value="FI21225P1"/>
    <property type="match status" value="1"/>
</dbReference>